<keyword evidence="3" id="KW-1185">Reference proteome</keyword>
<sequence length="133" mass="14678">MMLTASPLAESIRIRPRAVFVPEHSDTAANRFAFGYEIVIENDSDQPVTLTDRHWVIDHGNGCLKEVRGEGVVGEQPRILAGDRFSYRSGAVIESPAGRMWGDYGFVSDQGEVLRVTIPTFDLVAPAAFRSIQ</sequence>
<name>A0A6I6CWJ0_9GAMM</name>
<gene>
    <name evidence="2" type="primary">apaG</name>
    <name evidence="2" type="ORF">GM160_01560</name>
</gene>
<dbReference type="InterPro" id="IPR036767">
    <property type="entry name" value="ApaG_sf"/>
</dbReference>
<evidence type="ECO:0000313" key="3">
    <source>
        <dbReference type="Proteomes" id="UP000427716"/>
    </source>
</evidence>
<dbReference type="SUPFAM" id="SSF110069">
    <property type="entry name" value="ApaG-like"/>
    <property type="match status" value="1"/>
</dbReference>
<dbReference type="PANTHER" id="PTHR47191:SF2">
    <property type="entry name" value="OS05G0170800 PROTEIN"/>
    <property type="match status" value="1"/>
</dbReference>
<dbReference type="InterPro" id="IPR007474">
    <property type="entry name" value="ApaG_domain"/>
</dbReference>
<accession>A0A6I6CWJ0</accession>
<dbReference type="EMBL" id="CP046415">
    <property type="protein sequence ID" value="QGT77680.1"/>
    <property type="molecule type" value="Genomic_DNA"/>
</dbReference>
<feature type="domain" description="ApaG" evidence="1">
    <location>
        <begin position="6"/>
        <end position="130"/>
    </location>
</feature>
<dbReference type="NCBIfam" id="NF003967">
    <property type="entry name" value="PRK05461.1"/>
    <property type="match status" value="1"/>
</dbReference>
<dbReference type="KEGG" id="ghl:GM160_01560"/>
<dbReference type="PROSITE" id="PS51087">
    <property type="entry name" value="APAG"/>
    <property type="match status" value="1"/>
</dbReference>
<dbReference type="Proteomes" id="UP000427716">
    <property type="component" value="Chromosome"/>
</dbReference>
<dbReference type="Pfam" id="PF04379">
    <property type="entry name" value="DUF525"/>
    <property type="match status" value="1"/>
</dbReference>
<organism evidence="2 3">
    <name type="scientific">Guyparkeria halophila</name>
    <dbReference type="NCBI Taxonomy" id="47960"/>
    <lineage>
        <taxon>Bacteria</taxon>
        <taxon>Pseudomonadati</taxon>
        <taxon>Pseudomonadota</taxon>
        <taxon>Gammaproteobacteria</taxon>
        <taxon>Chromatiales</taxon>
        <taxon>Thioalkalibacteraceae</taxon>
        <taxon>Guyparkeria</taxon>
    </lineage>
</organism>
<protein>
    <submittedName>
        <fullName evidence="2">Co2+/Mg2+ efflux protein ApaG</fullName>
    </submittedName>
</protein>
<evidence type="ECO:0000259" key="1">
    <source>
        <dbReference type="PROSITE" id="PS51087"/>
    </source>
</evidence>
<evidence type="ECO:0000313" key="2">
    <source>
        <dbReference type="EMBL" id="QGT77680.1"/>
    </source>
</evidence>
<reference evidence="2 3" key="1">
    <citation type="submission" date="2019-11" db="EMBL/GenBank/DDBJ databases">
        <authorList>
            <person name="Zhang J."/>
            <person name="Sun C."/>
        </authorList>
    </citation>
    <scope>NUCLEOTIDE SEQUENCE [LARGE SCALE GENOMIC DNA]</scope>
    <source>
        <strain evidence="3">sp2</strain>
    </source>
</reference>
<dbReference type="InterPro" id="IPR050718">
    <property type="entry name" value="ApaG-like"/>
</dbReference>
<proteinExistence type="predicted"/>
<dbReference type="Gene3D" id="2.60.40.1470">
    <property type="entry name" value="ApaG domain"/>
    <property type="match status" value="1"/>
</dbReference>
<dbReference type="PANTHER" id="PTHR47191">
    <property type="entry name" value="OS05G0170800 PROTEIN"/>
    <property type="match status" value="1"/>
</dbReference>
<dbReference type="RefSeq" id="WP_136866743.1">
    <property type="nucleotide sequence ID" value="NZ_CP046415.1"/>
</dbReference>
<dbReference type="AlphaFoldDB" id="A0A6I6CWJ0"/>